<dbReference type="EMBL" id="GBHO01007233">
    <property type="protein sequence ID" value="JAG36371.1"/>
    <property type="molecule type" value="Transcribed_RNA"/>
</dbReference>
<reference evidence="4" key="1">
    <citation type="journal article" date="2014" name="PLoS ONE">
        <title>Transcriptome-Based Identification of ABC Transporters in the Western Tarnished Plant Bug Lygus hesperus.</title>
        <authorList>
            <person name="Hull J.J."/>
            <person name="Chaney K."/>
            <person name="Geib S.M."/>
            <person name="Fabrick J.A."/>
            <person name="Brent C.S."/>
            <person name="Walsh D."/>
            <person name="Lavine L.C."/>
        </authorList>
    </citation>
    <scope>NUCLEOTIDE SEQUENCE</scope>
</reference>
<dbReference type="GO" id="GO:0000151">
    <property type="term" value="C:ubiquitin ligase complex"/>
    <property type="evidence" value="ECO:0007669"/>
    <property type="project" value="InterPro"/>
</dbReference>
<dbReference type="InterPro" id="IPR019474">
    <property type="entry name" value="Ub_conjug_fac_E4_core"/>
</dbReference>
<dbReference type="EMBL" id="GDHC01011680">
    <property type="protein sequence ID" value="JAQ06949.1"/>
    <property type="molecule type" value="Transcribed_RNA"/>
</dbReference>
<keyword evidence="4" id="KW-0251">Elongation factor</keyword>
<feature type="domain" description="Ubiquitin conjugation factor E4 core" evidence="3">
    <location>
        <begin position="2"/>
        <end position="134"/>
    </location>
</feature>
<evidence type="ECO:0000313" key="4">
    <source>
        <dbReference type="EMBL" id="JAG36371.1"/>
    </source>
</evidence>
<name>A0A0A9YXM2_LYGHE</name>
<reference evidence="5" key="3">
    <citation type="journal article" date="2016" name="Gigascience">
        <title>De novo construction of an expanded transcriptome assembly for the western tarnished plant bug, Lygus hesperus.</title>
        <authorList>
            <person name="Tassone E.E."/>
            <person name="Geib S.M."/>
            <person name="Hall B."/>
            <person name="Fabrick J.A."/>
            <person name="Brent C.S."/>
            <person name="Hull J.J."/>
        </authorList>
    </citation>
    <scope>NUCLEOTIDE SEQUENCE</scope>
</reference>
<evidence type="ECO:0000256" key="1">
    <source>
        <dbReference type="ARBA" id="ARBA00022679"/>
    </source>
</evidence>
<reference evidence="4" key="2">
    <citation type="submission" date="2014-07" db="EMBL/GenBank/DDBJ databases">
        <authorList>
            <person name="Hull J."/>
        </authorList>
    </citation>
    <scope>NUCLEOTIDE SEQUENCE</scope>
</reference>
<dbReference type="AlphaFoldDB" id="A0A0A9YXM2"/>
<accession>A0A0A9YXM2</accession>
<dbReference type="GO" id="GO:0034450">
    <property type="term" value="F:ubiquitin-ubiquitin ligase activity"/>
    <property type="evidence" value="ECO:0007669"/>
    <property type="project" value="InterPro"/>
</dbReference>
<dbReference type="Pfam" id="PF10408">
    <property type="entry name" value="Ufd2P_core"/>
    <property type="match status" value="1"/>
</dbReference>
<gene>
    <name evidence="4" type="primary">tuf_7</name>
    <name evidence="4" type="ORF">CM83_22980</name>
    <name evidence="5" type="ORF">g.23558</name>
</gene>
<evidence type="ECO:0000313" key="5">
    <source>
        <dbReference type="EMBL" id="JAQ06949.1"/>
    </source>
</evidence>
<proteinExistence type="predicted"/>
<keyword evidence="4" id="KW-0648">Protein biosynthesis</keyword>
<evidence type="ECO:0000259" key="3">
    <source>
        <dbReference type="Pfam" id="PF10408"/>
    </source>
</evidence>
<protein>
    <submittedName>
        <fullName evidence="4">Elongation factor Tu</fullName>
    </submittedName>
</protein>
<keyword evidence="2" id="KW-0833">Ubl conjugation pathway</keyword>
<keyword evidence="1" id="KW-0808">Transferase</keyword>
<dbReference type="GO" id="GO:0003746">
    <property type="term" value="F:translation elongation factor activity"/>
    <property type="evidence" value="ECO:0007669"/>
    <property type="project" value="UniProtKB-KW"/>
</dbReference>
<organism evidence="4">
    <name type="scientific">Lygus hesperus</name>
    <name type="common">Western plant bug</name>
    <dbReference type="NCBI Taxonomy" id="30085"/>
    <lineage>
        <taxon>Eukaryota</taxon>
        <taxon>Metazoa</taxon>
        <taxon>Ecdysozoa</taxon>
        <taxon>Arthropoda</taxon>
        <taxon>Hexapoda</taxon>
        <taxon>Insecta</taxon>
        <taxon>Pterygota</taxon>
        <taxon>Neoptera</taxon>
        <taxon>Paraneoptera</taxon>
        <taxon>Hemiptera</taxon>
        <taxon>Heteroptera</taxon>
        <taxon>Panheteroptera</taxon>
        <taxon>Cimicomorpha</taxon>
        <taxon>Miridae</taxon>
        <taxon>Mirini</taxon>
        <taxon>Lygus</taxon>
    </lineage>
</organism>
<dbReference type="GO" id="GO:0006511">
    <property type="term" value="P:ubiquitin-dependent protein catabolic process"/>
    <property type="evidence" value="ECO:0007669"/>
    <property type="project" value="InterPro"/>
</dbReference>
<dbReference type="GO" id="GO:0016567">
    <property type="term" value="P:protein ubiquitination"/>
    <property type="evidence" value="ECO:0007669"/>
    <property type="project" value="InterPro"/>
</dbReference>
<sequence>MHTQSPVSSRYFMTQLQGVLISAALPLFDRGFDSSSIPPCYLLYDDSSFGSVTDSSSTAKAGTVVNFGKEVERIAHYDTHHPLPTPATDRSSFRPFVHLFYLATRVITLCATVFTDEHERDQRSAFSTHVSSAQRDMSLANKSMYEALLASVEMSRERL</sequence>
<evidence type="ECO:0000256" key="2">
    <source>
        <dbReference type="ARBA" id="ARBA00022786"/>
    </source>
</evidence>